<gene>
    <name evidence="2" type="ORF">A3G99_03010</name>
</gene>
<proteinExistence type="predicted"/>
<accession>A0A1G2URP5</accession>
<reference evidence="2 3" key="1">
    <citation type="journal article" date="2016" name="Nat. Commun.">
        <title>Thousands of microbial genomes shed light on interconnected biogeochemical processes in an aquifer system.</title>
        <authorList>
            <person name="Anantharaman K."/>
            <person name="Brown C.T."/>
            <person name="Hug L.A."/>
            <person name="Sharon I."/>
            <person name="Castelle C.J."/>
            <person name="Probst A.J."/>
            <person name="Thomas B.C."/>
            <person name="Singh A."/>
            <person name="Wilkins M.J."/>
            <person name="Karaoz U."/>
            <person name="Brodie E.L."/>
            <person name="Williams K.H."/>
            <person name="Hubbard S.S."/>
            <person name="Banfield J.F."/>
        </authorList>
    </citation>
    <scope>NUCLEOTIDE SEQUENCE [LARGE SCALE GENOMIC DNA]</scope>
</reference>
<dbReference type="EMBL" id="MHWT01000023">
    <property type="protein sequence ID" value="OHB12043.1"/>
    <property type="molecule type" value="Genomic_DNA"/>
</dbReference>
<keyword evidence="1" id="KW-0812">Transmembrane</keyword>
<protein>
    <submittedName>
        <fullName evidence="2">Uncharacterized protein</fullName>
    </submittedName>
</protein>
<organism evidence="2 3">
    <name type="scientific">Candidatus Zambryskibacteria bacterium RIFCSPLOWO2_12_FULL_39_23</name>
    <dbReference type="NCBI Taxonomy" id="1802776"/>
    <lineage>
        <taxon>Bacteria</taxon>
        <taxon>Candidatus Zambryskiibacteriota</taxon>
    </lineage>
</organism>
<dbReference type="Proteomes" id="UP000176558">
    <property type="component" value="Unassembled WGS sequence"/>
</dbReference>
<keyword evidence="1" id="KW-1133">Transmembrane helix</keyword>
<evidence type="ECO:0000256" key="1">
    <source>
        <dbReference type="SAM" id="Phobius"/>
    </source>
</evidence>
<dbReference type="AlphaFoldDB" id="A0A1G2URP5"/>
<keyword evidence="1" id="KW-0472">Membrane</keyword>
<sequence>MFNLLPKNLKEKIKTEYKLRKITVILIFIICLQLSFLIFLTPSWLISFYKEKEVTSQSEEIKKHLSDSSLSEVIVTIRGINTKLNIINSVLKYPKIVPFINTILSKKTSSIKIDELAYILGQENTAEIIIGGTSLTREALVSFVKALEDSKSFNKVNLPISNLAKDKNISFSISLQIIQE</sequence>
<evidence type="ECO:0000313" key="2">
    <source>
        <dbReference type="EMBL" id="OHB12043.1"/>
    </source>
</evidence>
<evidence type="ECO:0000313" key="3">
    <source>
        <dbReference type="Proteomes" id="UP000176558"/>
    </source>
</evidence>
<name>A0A1G2URP5_9BACT</name>
<feature type="transmembrane region" description="Helical" evidence="1">
    <location>
        <begin position="21"/>
        <end position="46"/>
    </location>
</feature>
<comment type="caution">
    <text evidence="2">The sequence shown here is derived from an EMBL/GenBank/DDBJ whole genome shotgun (WGS) entry which is preliminary data.</text>
</comment>